<name>A0A1M5Z9J0_9FLAO</name>
<keyword evidence="2" id="KW-0732">Signal</keyword>
<dbReference type="AlphaFoldDB" id="A0A1M5Z9J0"/>
<dbReference type="InterPro" id="IPR018247">
    <property type="entry name" value="EF_Hand_1_Ca_BS"/>
</dbReference>
<dbReference type="EMBL" id="FQXT01000005">
    <property type="protein sequence ID" value="SHI20884.1"/>
    <property type="molecule type" value="Genomic_DNA"/>
</dbReference>
<feature type="signal peptide" evidence="2">
    <location>
        <begin position="1"/>
        <end position="23"/>
    </location>
</feature>
<organism evidence="4 5">
    <name type="scientific">Leeuwenhoekiella palythoae</name>
    <dbReference type="NCBI Taxonomy" id="573501"/>
    <lineage>
        <taxon>Bacteria</taxon>
        <taxon>Pseudomonadati</taxon>
        <taxon>Bacteroidota</taxon>
        <taxon>Flavobacteriia</taxon>
        <taxon>Flavobacteriales</taxon>
        <taxon>Flavobacteriaceae</taxon>
        <taxon>Leeuwenhoekiella</taxon>
    </lineage>
</organism>
<sequence length="354" mass="39293">MKNLKTFLSITFLAALLFGSCQNEEDVLIEGNENTNTKQSEPAEYIERSTANDGSEDDILDDISCASVILPVVAEVNGQELTIVNEASLTLIAEIFAEFTNDEDEVRFQFPIEMRLSDYSVVTIQNEQELEALEEACEAADESRDDAISCLEFDYPITVFTFDANAQQTGSVVLTSDQEAYAFINDLGDDQYFSLQYPISLSGSSDGSITINSDAELIAELQSCESEDDLEEEARDEAEDLREDLEEAITGARFELESGVQAGAEFSQQFANYTFEFTNDKRVVVRNSLTNLVTDVEAFFNTTSETEVFLELNFTSDSEFSVLNGTFEVVSQSSSTIELQSTTDTTFKLVFSKL</sequence>
<keyword evidence="6" id="KW-1185">Reference proteome</keyword>
<dbReference type="EMBL" id="QOVN01000005">
    <property type="protein sequence ID" value="RXG28131.1"/>
    <property type="molecule type" value="Genomic_DNA"/>
</dbReference>
<dbReference type="PROSITE" id="PS51257">
    <property type="entry name" value="PROKAR_LIPOPROTEIN"/>
    <property type="match status" value="1"/>
</dbReference>
<evidence type="ECO:0000313" key="4">
    <source>
        <dbReference type="EMBL" id="SHI20884.1"/>
    </source>
</evidence>
<gene>
    <name evidence="3" type="ORF">DSM01_2638</name>
    <name evidence="4" type="ORF">SAMN04487999_2806</name>
</gene>
<keyword evidence="1" id="KW-0175">Coiled coil</keyword>
<protein>
    <recommendedName>
        <fullName evidence="7">Lipocalin-like domain-containing protein</fullName>
    </recommendedName>
</protein>
<dbReference type="Proteomes" id="UP000184240">
    <property type="component" value="Unassembled WGS sequence"/>
</dbReference>
<proteinExistence type="predicted"/>
<evidence type="ECO:0000313" key="3">
    <source>
        <dbReference type="EMBL" id="RXG28131.1"/>
    </source>
</evidence>
<feature type="coiled-coil region" evidence="1">
    <location>
        <begin position="224"/>
        <end position="255"/>
    </location>
</feature>
<reference evidence="3 6" key="3">
    <citation type="submission" date="2018-07" db="EMBL/GenBank/DDBJ databases">
        <title>Leeuwenhoekiella genomics.</title>
        <authorList>
            <person name="Tahon G."/>
            <person name="Willems A."/>
        </authorList>
    </citation>
    <scope>NUCLEOTIDE SEQUENCE [LARGE SCALE GENOMIC DNA]</scope>
    <source>
        <strain evidence="3 6">LMG 24856</strain>
    </source>
</reference>
<evidence type="ECO:0000313" key="6">
    <source>
        <dbReference type="Proteomes" id="UP000290037"/>
    </source>
</evidence>
<accession>A0A1M5Z9J0</accession>
<reference evidence="4" key="1">
    <citation type="submission" date="2016-11" db="EMBL/GenBank/DDBJ databases">
        <authorList>
            <person name="Jaros S."/>
            <person name="Januszkiewicz K."/>
            <person name="Wedrychowicz H."/>
        </authorList>
    </citation>
    <scope>NUCLEOTIDE SEQUENCE [LARGE SCALE GENOMIC DNA]</scope>
    <source>
        <strain evidence="4">DSM 19859</strain>
    </source>
</reference>
<evidence type="ECO:0008006" key="7">
    <source>
        <dbReference type="Google" id="ProtNLM"/>
    </source>
</evidence>
<feature type="chain" id="PRO_5012929042" description="Lipocalin-like domain-containing protein" evidence="2">
    <location>
        <begin position="24"/>
        <end position="354"/>
    </location>
</feature>
<evidence type="ECO:0000256" key="1">
    <source>
        <dbReference type="SAM" id="Coils"/>
    </source>
</evidence>
<dbReference type="OrthoDB" id="832379at2"/>
<dbReference type="PROSITE" id="PS00018">
    <property type="entry name" value="EF_HAND_1"/>
    <property type="match status" value="1"/>
</dbReference>
<evidence type="ECO:0000313" key="5">
    <source>
        <dbReference type="Proteomes" id="UP000184240"/>
    </source>
</evidence>
<dbReference type="STRING" id="573501.SAMN04487999_2806"/>
<reference evidence="5" key="2">
    <citation type="submission" date="2016-11" db="EMBL/GenBank/DDBJ databases">
        <authorList>
            <person name="Varghese N."/>
            <person name="Submissions S."/>
        </authorList>
    </citation>
    <scope>NUCLEOTIDE SEQUENCE [LARGE SCALE GENOMIC DNA]</scope>
    <source>
        <strain evidence="5">DSM 19859</strain>
    </source>
</reference>
<dbReference type="Proteomes" id="UP000290037">
    <property type="component" value="Unassembled WGS sequence"/>
</dbReference>
<evidence type="ECO:0000256" key="2">
    <source>
        <dbReference type="SAM" id="SignalP"/>
    </source>
</evidence>
<dbReference type="RefSeq" id="WP_072984037.1">
    <property type="nucleotide sequence ID" value="NZ_FQXT01000005.1"/>
</dbReference>